<gene>
    <name evidence="1" type="ORF">HMPREF9423_0597</name>
</gene>
<accession>E8JZD4</accession>
<dbReference type="EMBL" id="AEVD01000005">
    <property type="protein sequence ID" value="EFX36953.1"/>
    <property type="molecule type" value="Genomic_DNA"/>
</dbReference>
<evidence type="ECO:0000313" key="2">
    <source>
        <dbReference type="Proteomes" id="UP000002815"/>
    </source>
</evidence>
<dbReference type="AlphaFoldDB" id="E8JZD4"/>
<keyword evidence="2" id="KW-1185">Reference proteome</keyword>
<proteinExistence type="predicted"/>
<sequence>MEDLNKNVLDLMDNYSQILSRRNEVYKASFFQLNNQPNKNYELGISILLKEELLNEKDIDLFDIILKYEEKESINIYIHEVSICTSDGIIYLEFSNMMLLKKDFIRFLRLFLDESIRLYKKNVILYLTS</sequence>
<reference evidence="1 2" key="1">
    <citation type="submission" date="2010-12" db="EMBL/GenBank/DDBJ databases">
        <authorList>
            <person name="Muzny D."/>
            <person name="Qin X."/>
            <person name="Deng J."/>
            <person name="Jiang H."/>
            <person name="Liu Y."/>
            <person name="Qu J."/>
            <person name="Song X.-Z."/>
            <person name="Zhang L."/>
            <person name="Thornton R."/>
            <person name="Coyle M."/>
            <person name="Francisco L."/>
            <person name="Jackson L."/>
            <person name="Javaid M."/>
            <person name="Korchina V."/>
            <person name="Kovar C."/>
            <person name="Mata R."/>
            <person name="Mathew T."/>
            <person name="Ngo R."/>
            <person name="Nguyen L."/>
            <person name="Nguyen N."/>
            <person name="Okwuonu G."/>
            <person name="Ongeri F."/>
            <person name="Pham C."/>
            <person name="Simmons D."/>
            <person name="Wilczek-Boney K."/>
            <person name="Hale W."/>
            <person name="Jakkamsetti A."/>
            <person name="Pham P."/>
            <person name="Ruth R."/>
            <person name="San Lucas F."/>
            <person name="Warren J."/>
            <person name="Zhang J."/>
            <person name="Zhao Z."/>
            <person name="Zhou C."/>
            <person name="Zhu D."/>
            <person name="Lee S."/>
            <person name="Bess C."/>
            <person name="Blankenburg K."/>
            <person name="Forbes L."/>
            <person name="Fu Q."/>
            <person name="Gubbala S."/>
            <person name="Hirani K."/>
            <person name="Jayaseelan J.C."/>
            <person name="Lara F."/>
            <person name="Munidasa M."/>
            <person name="Palculict T."/>
            <person name="Patil S."/>
            <person name="Pu L.-L."/>
            <person name="Saada N."/>
            <person name="Tang L."/>
            <person name="Weissenberger G."/>
            <person name="Zhu Y."/>
            <person name="Hemphill L."/>
            <person name="Shang Y."/>
            <person name="Youmans B."/>
            <person name="Ayvaz T."/>
            <person name="Ross M."/>
            <person name="Santibanez J."/>
            <person name="Aqrawi P."/>
            <person name="Gross S."/>
            <person name="Joshi V."/>
            <person name="Fowler G."/>
            <person name="Nazareth L."/>
            <person name="Reid J."/>
            <person name="Worley K."/>
            <person name="Petrosino J."/>
            <person name="Highlander S."/>
            <person name="Gibbs R."/>
        </authorList>
    </citation>
    <scope>NUCLEOTIDE SEQUENCE [LARGE SCALE GENOMIC DNA]</scope>
    <source>
        <strain evidence="1 2">ATCC 700779</strain>
    </source>
</reference>
<evidence type="ECO:0000313" key="1">
    <source>
        <dbReference type="EMBL" id="EFX36953.1"/>
    </source>
</evidence>
<dbReference type="Proteomes" id="UP000002815">
    <property type="component" value="Unassembled WGS sequence"/>
</dbReference>
<protein>
    <submittedName>
        <fullName evidence="1">Uncharacterized protein</fullName>
    </submittedName>
</protein>
<organism evidence="1 2">
    <name type="scientific">Streptococcus infantis ATCC 700779</name>
    <dbReference type="NCBI Taxonomy" id="889204"/>
    <lineage>
        <taxon>Bacteria</taxon>
        <taxon>Bacillati</taxon>
        <taxon>Bacillota</taxon>
        <taxon>Bacilli</taxon>
        <taxon>Lactobacillales</taxon>
        <taxon>Streptococcaceae</taxon>
        <taxon>Streptococcus</taxon>
    </lineage>
</organism>
<comment type="caution">
    <text evidence="1">The sequence shown here is derived from an EMBL/GenBank/DDBJ whole genome shotgun (WGS) entry which is preliminary data.</text>
</comment>
<dbReference type="GeneID" id="29747643"/>
<dbReference type="HOGENOM" id="CLU_1947632_0_0_9"/>
<name>E8JZD4_9STRE</name>
<dbReference type="PATRIC" id="fig|889204.5.peg.753"/>
<dbReference type="RefSeq" id="WP_006148284.1">
    <property type="nucleotide sequence ID" value="NZ_AJTA01000025.1"/>
</dbReference>